<keyword evidence="12" id="KW-0961">Cell wall biogenesis/degradation</keyword>
<dbReference type="SUPFAM" id="SSF56519">
    <property type="entry name" value="Penicillin binding protein dimerisation domain"/>
    <property type="match status" value="1"/>
</dbReference>
<evidence type="ECO:0000256" key="9">
    <source>
        <dbReference type="ARBA" id="ARBA00022984"/>
    </source>
</evidence>
<evidence type="ECO:0000256" key="7">
    <source>
        <dbReference type="ARBA" id="ARBA00022692"/>
    </source>
</evidence>
<dbReference type="GO" id="GO:0009002">
    <property type="term" value="F:serine-type D-Ala-D-Ala carboxypeptidase activity"/>
    <property type="evidence" value="ECO:0007669"/>
    <property type="project" value="UniProtKB-EC"/>
</dbReference>
<evidence type="ECO:0000256" key="10">
    <source>
        <dbReference type="ARBA" id="ARBA00022989"/>
    </source>
</evidence>
<feature type="domain" description="Penicillin-binding protein dimerisation" evidence="15">
    <location>
        <begin position="58"/>
        <end position="303"/>
    </location>
</feature>
<dbReference type="PANTHER" id="PTHR30627">
    <property type="entry name" value="PEPTIDOGLYCAN D,D-TRANSPEPTIDASE"/>
    <property type="match status" value="1"/>
</dbReference>
<dbReference type="InterPro" id="IPR005311">
    <property type="entry name" value="PBP_dimer"/>
</dbReference>
<protein>
    <recommendedName>
        <fullName evidence="5">serine-type D-Ala-D-Ala carboxypeptidase</fullName>
        <ecNumber evidence="5">3.4.16.4</ecNumber>
    </recommendedName>
</protein>
<gene>
    <name evidence="16" type="ORF">J5Y03_04835</name>
</gene>
<name>A0A940NLS4_9BACI</name>
<dbReference type="Pfam" id="PF03717">
    <property type="entry name" value="PBP_dimer"/>
    <property type="match status" value="1"/>
</dbReference>
<evidence type="ECO:0000256" key="5">
    <source>
        <dbReference type="ARBA" id="ARBA00012448"/>
    </source>
</evidence>
<keyword evidence="8" id="KW-0133">Cell shape</keyword>
<evidence type="ECO:0000313" key="17">
    <source>
        <dbReference type="Proteomes" id="UP000682134"/>
    </source>
</evidence>
<evidence type="ECO:0000259" key="15">
    <source>
        <dbReference type="Pfam" id="PF03717"/>
    </source>
</evidence>
<evidence type="ECO:0000256" key="2">
    <source>
        <dbReference type="ARBA" id="ARBA00004236"/>
    </source>
</evidence>
<dbReference type="InterPro" id="IPR050515">
    <property type="entry name" value="Beta-lactam/transpept"/>
</dbReference>
<evidence type="ECO:0000256" key="1">
    <source>
        <dbReference type="ARBA" id="ARBA00004167"/>
    </source>
</evidence>
<dbReference type="InterPro" id="IPR036138">
    <property type="entry name" value="PBP_dimer_sf"/>
</dbReference>
<comment type="subcellular location">
    <subcellularLocation>
        <location evidence="2">Cell membrane</location>
    </subcellularLocation>
    <subcellularLocation>
        <location evidence="1">Membrane</location>
        <topology evidence="1">Single-pass membrane protein</topology>
    </subcellularLocation>
</comment>
<organism evidence="16 17">
    <name type="scientific">Gottfriedia endophytica</name>
    <dbReference type="NCBI Taxonomy" id="2820819"/>
    <lineage>
        <taxon>Bacteria</taxon>
        <taxon>Bacillati</taxon>
        <taxon>Bacillota</taxon>
        <taxon>Bacilli</taxon>
        <taxon>Bacillales</taxon>
        <taxon>Bacillaceae</taxon>
        <taxon>Gottfriedia</taxon>
    </lineage>
</organism>
<dbReference type="PANTHER" id="PTHR30627:SF2">
    <property type="entry name" value="PEPTIDOGLYCAN D,D-TRANSPEPTIDASE MRDA"/>
    <property type="match status" value="1"/>
</dbReference>
<keyword evidence="10" id="KW-1133">Transmembrane helix</keyword>
<dbReference type="RefSeq" id="WP_209403075.1">
    <property type="nucleotide sequence ID" value="NZ_JAGIYQ010000002.1"/>
</dbReference>
<keyword evidence="6" id="KW-1003">Cell membrane</keyword>
<reference evidence="16" key="1">
    <citation type="submission" date="2021-04" db="EMBL/GenBank/DDBJ databases">
        <title>Genome seq and assembly of Bacillus sp.</title>
        <authorList>
            <person name="Chhetri G."/>
        </authorList>
    </citation>
    <scope>NUCLEOTIDE SEQUENCE</scope>
    <source>
        <strain evidence="16">RG28</strain>
    </source>
</reference>
<evidence type="ECO:0000256" key="4">
    <source>
        <dbReference type="ARBA" id="ARBA00007171"/>
    </source>
</evidence>
<feature type="domain" description="Penicillin-binding protein transpeptidase" evidence="14">
    <location>
        <begin position="351"/>
        <end position="676"/>
    </location>
</feature>
<comment type="catalytic activity">
    <reaction evidence="13">
        <text>Preferential cleavage: (Ac)2-L-Lys-D-Ala-|-D-Ala. Also transpeptidation of peptidyl-alanyl moieties that are N-acyl substituents of D-alanine.</text>
        <dbReference type="EC" id="3.4.16.4"/>
    </reaction>
</comment>
<evidence type="ECO:0000256" key="8">
    <source>
        <dbReference type="ARBA" id="ARBA00022960"/>
    </source>
</evidence>
<keyword evidence="7" id="KW-0812">Transmembrane</keyword>
<dbReference type="AlphaFoldDB" id="A0A940NLS4"/>
<dbReference type="SUPFAM" id="SSF56601">
    <property type="entry name" value="beta-lactamase/transpeptidase-like"/>
    <property type="match status" value="1"/>
</dbReference>
<evidence type="ECO:0000256" key="13">
    <source>
        <dbReference type="ARBA" id="ARBA00034000"/>
    </source>
</evidence>
<dbReference type="Pfam" id="PF00905">
    <property type="entry name" value="Transpeptidase"/>
    <property type="match status" value="1"/>
</dbReference>
<evidence type="ECO:0000256" key="12">
    <source>
        <dbReference type="ARBA" id="ARBA00023316"/>
    </source>
</evidence>
<keyword evidence="17" id="KW-1185">Reference proteome</keyword>
<evidence type="ECO:0000256" key="3">
    <source>
        <dbReference type="ARBA" id="ARBA00004752"/>
    </source>
</evidence>
<dbReference type="Gene3D" id="3.40.710.10">
    <property type="entry name" value="DD-peptidase/beta-lactamase superfamily"/>
    <property type="match status" value="1"/>
</dbReference>
<comment type="similarity">
    <text evidence="4">Belongs to the transpeptidase family.</text>
</comment>
<sequence>MKKSKKNKIALPGRLNALFFIVFVLFSLLILKQGVVQIVKGEDYQNELQHSENTIVDTPVPRGRILDRYGNVIVDNTPVRTITYTRRKGISTDEMLQMATKLTAYITMPVDKLTERDRKDFWLLKNKDAAKKLVSKNENDKLLKDYKNDSNGYNTAYYNLQLERVTPENLKTLTPRDLQVLAIYKQMSSGYSMMPQTIKGDGVTEAEFARVSEHLDVLPGVDVTTNWERHYPYGDTLRTILGNITSEKEGLPADKLSYYLARGYGRNDRVGKSNLEYQYEDVLRGTKGKVQNIVDKNGNVIDQKVISQGQPGSDLVLSIDIQLQQKVEQIVTDELLKAKQSPTGTFLDRAFAVMVDPNTGEVLAMTGKQLVKDPKTGKTVVRDYANGTFTSSYEVGSAVKGATLLTAFQNGAIQPGQQFYDTPLKIKDTPQKKSWKNLGWVNDSDALKFSSNVYMWRTAIALGHGNYVPNQPLNIDKQAFTTFRNSYSQFGLGVPTGIDLPNEATGYRGTTTQPGNLLDLAIGQFDTYTPLQLTQYISTIANGGYRMQPRIVKEIREPSDDMNQGNVQNDIQPKVLNRIDMKDSYINRVKQGFIRVYNEPGGTAYSYFTGEKNYKLAGKTGTAQTFYDGPDAKKYNINSRSAYNLTLVGYAPYDAPQVSFSVVVPWLKSDKAHVNSFIGKQMIDAYFELQKERMAKGEIQK</sequence>
<dbReference type="InterPro" id="IPR012338">
    <property type="entry name" value="Beta-lactam/transpept-like"/>
</dbReference>
<dbReference type="EMBL" id="JAGIYQ010000002">
    <property type="protein sequence ID" value="MBP0724514.1"/>
    <property type="molecule type" value="Genomic_DNA"/>
</dbReference>
<dbReference type="Gene3D" id="3.90.1310.10">
    <property type="entry name" value="Penicillin-binding protein 2a (Domain 2)"/>
    <property type="match status" value="1"/>
</dbReference>
<dbReference type="GO" id="GO:0009252">
    <property type="term" value="P:peptidoglycan biosynthetic process"/>
    <property type="evidence" value="ECO:0007669"/>
    <property type="project" value="UniProtKB-KW"/>
</dbReference>
<keyword evidence="11" id="KW-0472">Membrane</keyword>
<dbReference type="GO" id="GO:0005886">
    <property type="term" value="C:plasma membrane"/>
    <property type="evidence" value="ECO:0007669"/>
    <property type="project" value="UniProtKB-SubCell"/>
</dbReference>
<evidence type="ECO:0000256" key="11">
    <source>
        <dbReference type="ARBA" id="ARBA00023136"/>
    </source>
</evidence>
<dbReference type="GO" id="GO:0071555">
    <property type="term" value="P:cell wall organization"/>
    <property type="evidence" value="ECO:0007669"/>
    <property type="project" value="UniProtKB-KW"/>
</dbReference>
<dbReference type="GO" id="GO:0008658">
    <property type="term" value="F:penicillin binding"/>
    <property type="evidence" value="ECO:0007669"/>
    <property type="project" value="InterPro"/>
</dbReference>
<accession>A0A940NLS4</accession>
<comment type="caution">
    <text evidence="16">The sequence shown here is derived from an EMBL/GenBank/DDBJ whole genome shotgun (WGS) entry which is preliminary data.</text>
</comment>
<evidence type="ECO:0000313" key="16">
    <source>
        <dbReference type="EMBL" id="MBP0724514.1"/>
    </source>
</evidence>
<dbReference type="InterPro" id="IPR001460">
    <property type="entry name" value="PCN-bd_Tpept"/>
</dbReference>
<comment type="pathway">
    <text evidence="3">Cell wall biogenesis; peptidoglycan biosynthesis.</text>
</comment>
<dbReference type="GO" id="GO:0071972">
    <property type="term" value="F:peptidoglycan L,D-transpeptidase activity"/>
    <property type="evidence" value="ECO:0007669"/>
    <property type="project" value="TreeGrafter"/>
</dbReference>
<proteinExistence type="inferred from homology"/>
<dbReference type="Gene3D" id="1.10.10.1230">
    <property type="entry name" value="Penicillin-binding protein, N-terminal non-catalytic domain, head sub-domain"/>
    <property type="match status" value="1"/>
</dbReference>
<dbReference type="GO" id="GO:0008360">
    <property type="term" value="P:regulation of cell shape"/>
    <property type="evidence" value="ECO:0007669"/>
    <property type="project" value="UniProtKB-KW"/>
</dbReference>
<dbReference type="EC" id="3.4.16.4" evidence="5"/>
<evidence type="ECO:0000256" key="6">
    <source>
        <dbReference type="ARBA" id="ARBA00022475"/>
    </source>
</evidence>
<keyword evidence="9" id="KW-0573">Peptidoglycan synthesis</keyword>
<dbReference type="Proteomes" id="UP000682134">
    <property type="component" value="Unassembled WGS sequence"/>
</dbReference>
<evidence type="ECO:0000259" key="14">
    <source>
        <dbReference type="Pfam" id="PF00905"/>
    </source>
</evidence>